<dbReference type="Proteomes" id="UP001164746">
    <property type="component" value="Chromosome 3"/>
</dbReference>
<comment type="similarity">
    <text evidence="11">Belongs to the ligand-gated ion channel (TC 1.A.9) family.</text>
</comment>
<evidence type="ECO:0000256" key="1">
    <source>
        <dbReference type="ARBA" id="ARBA00004141"/>
    </source>
</evidence>
<dbReference type="Gene3D" id="1.20.58.390">
    <property type="entry name" value="Neurotransmitter-gated ion-channel transmembrane domain"/>
    <property type="match status" value="1"/>
</dbReference>
<keyword evidence="6 11" id="KW-0732">Signal</keyword>
<dbReference type="InterPro" id="IPR006029">
    <property type="entry name" value="Neurotrans-gated_channel_TM"/>
</dbReference>
<evidence type="ECO:0000256" key="6">
    <source>
        <dbReference type="ARBA" id="ARBA00022729"/>
    </source>
</evidence>
<dbReference type="PRINTS" id="PR00253">
    <property type="entry name" value="GABAARECEPTR"/>
</dbReference>
<dbReference type="SUPFAM" id="SSF63712">
    <property type="entry name" value="Nicotinic receptor ligand binding domain-like"/>
    <property type="match status" value="1"/>
</dbReference>
<comment type="subcellular location">
    <subcellularLocation>
        <location evidence="2">Cell membrane</location>
    </subcellularLocation>
    <subcellularLocation>
        <location evidence="1">Membrane</location>
        <topology evidence="1">Multi-pass membrane protein</topology>
    </subcellularLocation>
</comment>
<evidence type="ECO:0000256" key="4">
    <source>
        <dbReference type="ARBA" id="ARBA00022475"/>
    </source>
</evidence>
<dbReference type="Pfam" id="PF02931">
    <property type="entry name" value="Neur_chan_LBD"/>
    <property type="match status" value="1"/>
</dbReference>
<dbReference type="InterPro" id="IPR036719">
    <property type="entry name" value="Neuro-gated_channel_TM_sf"/>
</dbReference>
<evidence type="ECO:0000256" key="9">
    <source>
        <dbReference type="ARBA" id="ARBA00023136"/>
    </source>
</evidence>
<keyword evidence="7 11" id="KW-1133">Transmembrane helix</keyword>
<keyword evidence="15" id="KW-1185">Reference proteome</keyword>
<dbReference type="InterPro" id="IPR018000">
    <property type="entry name" value="Neurotransmitter_ion_chnl_CS"/>
</dbReference>
<feature type="transmembrane region" description="Helical" evidence="11">
    <location>
        <begin position="310"/>
        <end position="332"/>
    </location>
</feature>
<feature type="signal peptide" evidence="11">
    <location>
        <begin position="1"/>
        <end position="23"/>
    </location>
</feature>
<feature type="transmembrane region" description="Helical" evidence="11">
    <location>
        <begin position="246"/>
        <end position="267"/>
    </location>
</feature>
<evidence type="ECO:0000256" key="8">
    <source>
        <dbReference type="ARBA" id="ARBA00023065"/>
    </source>
</evidence>
<gene>
    <name evidence="14" type="ORF">MAR_023938</name>
</gene>
<feature type="chain" id="PRO_5045014381" evidence="11">
    <location>
        <begin position="24"/>
        <end position="484"/>
    </location>
</feature>
<organism evidence="14 15">
    <name type="scientific">Mya arenaria</name>
    <name type="common">Soft-shell clam</name>
    <dbReference type="NCBI Taxonomy" id="6604"/>
    <lineage>
        <taxon>Eukaryota</taxon>
        <taxon>Metazoa</taxon>
        <taxon>Spiralia</taxon>
        <taxon>Lophotrochozoa</taxon>
        <taxon>Mollusca</taxon>
        <taxon>Bivalvia</taxon>
        <taxon>Autobranchia</taxon>
        <taxon>Heteroconchia</taxon>
        <taxon>Euheterodonta</taxon>
        <taxon>Imparidentia</taxon>
        <taxon>Neoheterodontei</taxon>
        <taxon>Myida</taxon>
        <taxon>Myoidea</taxon>
        <taxon>Myidae</taxon>
        <taxon>Mya</taxon>
    </lineage>
</organism>
<evidence type="ECO:0000259" key="13">
    <source>
        <dbReference type="Pfam" id="PF02932"/>
    </source>
</evidence>
<feature type="domain" description="Neurotransmitter-gated ion-channel transmembrane" evidence="13">
    <location>
        <begin position="252"/>
        <end position="471"/>
    </location>
</feature>
<dbReference type="InterPro" id="IPR006028">
    <property type="entry name" value="GABAA/Glycine_rcpt"/>
</dbReference>
<dbReference type="InterPro" id="IPR036734">
    <property type="entry name" value="Neur_chan_lig-bd_sf"/>
</dbReference>
<dbReference type="InterPro" id="IPR006202">
    <property type="entry name" value="Neur_chan_lig-bd"/>
</dbReference>
<evidence type="ECO:0000256" key="7">
    <source>
        <dbReference type="ARBA" id="ARBA00022989"/>
    </source>
</evidence>
<keyword evidence="3 11" id="KW-0813">Transport</keyword>
<dbReference type="InterPro" id="IPR006201">
    <property type="entry name" value="Neur_channel"/>
</dbReference>
<evidence type="ECO:0000256" key="3">
    <source>
        <dbReference type="ARBA" id="ARBA00022448"/>
    </source>
</evidence>
<evidence type="ECO:0000256" key="11">
    <source>
        <dbReference type="RuleBase" id="RU000687"/>
    </source>
</evidence>
<dbReference type="CDD" id="cd18991">
    <property type="entry name" value="LGIC_ECD_GlyR"/>
    <property type="match status" value="1"/>
</dbReference>
<sequence>MCSLRWCGVAFVLVGIVVQGSEGQNSTLNDTDIPSTRKLLIENLFLRYDARIPPTTSKEGSTNVTVQLFILSIDSISETNMDFSISMFLRQRWFDKRLMYTPRADMVRLEMDSASIARVWVPDLFMPAEKSAHVHHVTVPNKLMHIYPDGTIQYSLRMSATIKCNFDLRKFPLDSQHCMVEMESYGYTTDTMRFEWAGLDPISHSPGLAISQFTLNEISTSQCDKLYYGVGYSCVRFDISMVRSKGYYITQVIIPSYLIVFLSWVSFWLDIDAVPARISLGLLTVLTMTTQSAGARNNLPKVSYLKAIDVWMAACLLFVFLALVQFAYVNVLSRVQKRRQLKPVAGKIALGTPMSADDSIPPNEDIEANNTTEDKGARLFGVVRRAQLQPVVSKIAIGTPLPVDNSLPHNGDVEANGKMDDKGARIYGMVRRAQMRFGRLVSADREKARNIDRISRTLFPVAFFLFNLVYWCVYIFWEPATPAE</sequence>
<evidence type="ECO:0000256" key="2">
    <source>
        <dbReference type="ARBA" id="ARBA00004236"/>
    </source>
</evidence>
<keyword evidence="8 11" id="KW-0406">Ion transport</keyword>
<keyword evidence="4" id="KW-1003">Cell membrane</keyword>
<keyword evidence="9 11" id="KW-0472">Membrane</keyword>
<accession>A0ABY7DT90</accession>
<name>A0ABY7DT90_MYAAR</name>
<reference evidence="14" key="1">
    <citation type="submission" date="2022-11" db="EMBL/GenBank/DDBJ databases">
        <title>Centuries of genome instability and evolution in soft-shell clam transmissible cancer (bioRxiv).</title>
        <authorList>
            <person name="Hart S.F.M."/>
            <person name="Yonemitsu M.A."/>
            <person name="Giersch R.M."/>
            <person name="Beal B.F."/>
            <person name="Arriagada G."/>
            <person name="Davis B.W."/>
            <person name="Ostrander E.A."/>
            <person name="Goff S.P."/>
            <person name="Metzger M.J."/>
        </authorList>
    </citation>
    <scope>NUCLEOTIDE SEQUENCE</scope>
    <source>
        <strain evidence="14">MELC-2E11</strain>
        <tissue evidence="14">Siphon/mantle</tissue>
    </source>
</reference>
<dbReference type="EMBL" id="CP111014">
    <property type="protein sequence ID" value="WAQ99565.1"/>
    <property type="molecule type" value="Genomic_DNA"/>
</dbReference>
<proteinExistence type="inferred from homology"/>
<dbReference type="PRINTS" id="PR00252">
    <property type="entry name" value="NRIONCHANNEL"/>
</dbReference>
<evidence type="ECO:0000313" key="15">
    <source>
        <dbReference type="Proteomes" id="UP001164746"/>
    </source>
</evidence>
<evidence type="ECO:0000256" key="10">
    <source>
        <dbReference type="ARBA" id="ARBA00023303"/>
    </source>
</evidence>
<evidence type="ECO:0000256" key="5">
    <source>
        <dbReference type="ARBA" id="ARBA00022692"/>
    </source>
</evidence>
<dbReference type="SUPFAM" id="SSF90112">
    <property type="entry name" value="Neurotransmitter-gated ion-channel transmembrane pore"/>
    <property type="match status" value="1"/>
</dbReference>
<dbReference type="InterPro" id="IPR038050">
    <property type="entry name" value="Neuro_actylchol_rec"/>
</dbReference>
<protein>
    <submittedName>
        <fullName evidence="14">GLRA3-like protein</fullName>
    </submittedName>
</protein>
<dbReference type="Gene3D" id="2.70.170.10">
    <property type="entry name" value="Neurotransmitter-gated ion-channel ligand-binding domain"/>
    <property type="match status" value="1"/>
</dbReference>
<feature type="transmembrane region" description="Helical" evidence="11">
    <location>
        <begin position="457"/>
        <end position="477"/>
    </location>
</feature>
<keyword evidence="10 11" id="KW-0407">Ion channel</keyword>
<evidence type="ECO:0000313" key="14">
    <source>
        <dbReference type="EMBL" id="WAQ99565.1"/>
    </source>
</evidence>
<dbReference type="CDD" id="cd19049">
    <property type="entry name" value="LGIC_TM_anion"/>
    <property type="match status" value="1"/>
</dbReference>
<feature type="domain" description="Neurotransmitter-gated ion-channel ligand-binding" evidence="12">
    <location>
        <begin position="40"/>
        <end position="222"/>
    </location>
</feature>
<feature type="transmembrane region" description="Helical" evidence="11">
    <location>
        <begin position="274"/>
        <end position="290"/>
    </location>
</feature>
<keyword evidence="5 11" id="KW-0812">Transmembrane</keyword>
<dbReference type="PROSITE" id="PS00236">
    <property type="entry name" value="NEUROTR_ION_CHANNEL"/>
    <property type="match status" value="1"/>
</dbReference>
<dbReference type="Pfam" id="PF02932">
    <property type="entry name" value="Neur_chan_memb"/>
    <property type="match status" value="1"/>
</dbReference>
<evidence type="ECO:0000259" key="12">
    <source>
        <dbReference type="Pfam" id="PF02931"/>
    </source>
</evidence>
<dbReference type="PANTHER" id="PTHR18945">
    <property type="entry name" value="NEUROTRANSMITTER GATED ION CHANNEL"/>
    <property type="match status" value="1"/>
</dbReference>
<dbReference type="NCBIfam" id="TIGR00860">
    <property type="entry name" value="LIC"/>
    <property type="match status" value="1"/>
</dbReference>